<reference evidence="3 4" key="1">
    <citation type="submission" date="2023-07" db="EMBL/GenBank/DDBJ databases">
        <title>Sorghum-associated microbial communities from plants grown in Nebraska, USA.</title>
        <authorList>
            <person name="Schachtman D."/>
        </authorList>
    </citation>
    <scope>NUCLEOTIDE SEQUENCE [LARGE SCALE GENOMIC DNA]</scope>
    <source>
        <strain evidence="3 4">4099</strain>
    </source>
</reference>
<keyword evidence="2" id="KW-0732">Signal</keyword>
<evidence type="ECO:0000313" key="4">
    <source>
        <dbReference type="Proteomes" id="UP001256588"/>
    </source>
</evidence>
<dbReference type="Pfam" id="PF11776">
    <property type="entry name" value="RcnB"/>
    <property type="match status" value="1"/>
</dbReference>
<sequence length="117" mass="13295">MRYPIAFAATLSALVLISTNAFADPPRHAQGKGPPAHAGTPHGRQGHDRTPPGWEKQAWRRGDRLPLAELDRRYYVDDYRAQRLHAPRDGQRWVRQNDDQYLLIEAATGMILEALSR</sequence>
<organism evidence="3 4">
    <name type="scientific">Luteimonas terrae</name>
    <dbReference type="NCBI Taxonomy" id="1530191"/>
    <lineage>
        <taxon>Bacteria</taxon>
        <taxon>Pseudomonadati</taxon>
        <taxon>Pseudomonadota</taxon>
        <taxon>Gammaproteobacteria</taxon>
        <taxon>Lysobacterales</taxon>
        <taxon>Lysobacteraceae</taxon>
        <taxon>Luteimonas</taxon>
    </lineage>
</organism>
<evidence type="ECO:0000256" key="2">
    <source>
        <dbReference type="SAM" id="SignalP"/>
    </source>
</evidence>
<feature type="chain" id="PRO_5046904243" evidence="2">
    <location>
        <begin position="24"/>
        <end position="117"/>
    </location>
</feature>
<accession>A0ABU1XXR5</accession>
<feature type="signal peptide" evidence="2">
    <location>
        <begin position="1"/>
        <end position="23"/>
    </location>
</feature>
<feature type="region of interest" description="Disordered" evidence="1">
    <location>
        <begin position="23"/>
        <end position="60"/>
    </location>
</feature>
<dbReference type="InterPro" id="IPR024572">
    <property type="entry name" value="RcnB"/>
</dbReference>
<keyword evidence="4" id="KW-1185">Reference proteome</keyword>
<protein>
    <submittedName>
        <fullName evidence="3">Ni/Co efflux regulator RcnB</fullName>
    </submittedName>
</protein>
<proteinExistence type="predicted"/>
<dbReference type="RefSeq" id="WP_310148459.1">
    <property type="nucleotide sequence ID" value="NZ_JAVDWO010000008.1"/>
</dbReference>
<comment type="caution">
    <text evidence="3">The sequence shown here is derived from an EMBL/GenBank/DDBJ whole genome shotgun (WGS) entry which is preliminary data.</text>
</comment>
<dbReference type="Gene3D" id="3.10.450.160">
    <property type="entry name" value="inner membrane protein cigr"/>
    <property type="match status" value="1"/>
</dbReference>
<name>A0ABU1XXR5_9GAMM</name>
<evidence type="ECO:0000313" key="3">
    <source>
        <dbReference type="EMBL" id="MDR7193564.1"/>
    </source>
</evidence>
<dbReference type="EMBL" id="JAVDWO010000008">
    <property type="protein sequence ID" value="MDR7193564.1"/>
    <property type="molecule type" value="Genomic_DNA"/>
</dbReference>
<dbReference type="Proteomes" id="UP001256588">
    <property type="component" value="Unassembled WGS sequence"/>
</dbReference>
<evidence type="ECO:0000256" key="1">
    <source>
        <dbReference type="SAM" id="MobiDB-lite"/>
    </source>
</evidence>
<gene>
    <name evidence="3" type="ORF">J2W68_002301</name>
</gene>